<feature type="transmembrane region" description="Helical" evidence="1">
    <location>
        <begin position="79"/>
        <end position="108"/>
    </location>
</feature>
<dbReference type="InterPro" id="IPR009936">
    <property type="entry name" value="DUF1468"/>
</dbReference>
<feature type="domain" description="DUF1468" evidence="2">
    <location>
        <begin position="11"/>
        <end position="145"/>
    </location>
</feature>
<proteinExistence type="predicted"/>
<evidence type="ECO:0000256" key="1">
    <source>
        <dbReference type="SAM" id="Phobius"/>
    </source>
</evidence>
<comment type="caution">
    <text evidence="3">The sequence shown here is derived from an EMBL/GenBank/DDBJ whole genome shotgun (WGS) entry which is preliminary data.</text>
</comment>
<name>A0AA43M824_9BURK</name>
<dbReference type="EMBL" id="JARXYA010000001">
    <property type="protein sequence ID" value="MDH6503044.1"/>
    <property type="molecule type" value="Genomic_DNA"/>
</dbReference>
<dbReference type="Pfam" id="PF07331">
    <property type="entry name" value="TctB"/>
    <property type="match status" value="1"/>
</dbReference>
<feature type="transmembrane region" description="Helical" evidence="1">
    <location>
        <begin position="120"/>
        <end position="140"/>
    </location>
</feature>
<sequence length="152" mass="16890">MEIRNQKDFGAGLMYVVTGLFFTFIAARQSMYSAPKMGPWYFPFWLGLLLTALGLVVLVKSLQAKTALEKIPPFDWKIIGLITGSVVLYGVLLPIFGFGLAIMVLVFTSSKASHEFGWKGTLINALVLALGSYLIFVFGLKLQFPLLPYFLQ</sequence>
<keyword evidence="4" id="KW-1185">Reference proteome</keyword>
<feature type="transmembrane region" description="Helical" evidence="1">
    <location>
        <begin position="40"/>
        <end position="59"/>
    </location>
</feature>
<evidence type="ECO:0000313" key="4">
    <source>
        <dbReference type="Proteomes" id="UP001161160"/>
    </source>
</evidence>
<keyword evidence="1" id="KW-0812">Transmembrane</keyword>
<dbReference type="RefSeq" id="WP_076023865.1">
    <property type="nucleotide sequence ID" value="NZ_JARXVZ010000005.1"/>
</dbReference>
<feature type="transmembrane region" description="Helical" evidence="1">
    <location>
        <begin position="12"/>
        <end position="28"/>
    </location>
</feature>
<dbReference type="Proteomes" id="UP001161160">
    <property type="component" value="Unassembled WGS sequence"/>
</dbReference>
<keyword evidence="1" id="KW-1133">Transmembrane helix</keyword>
<evidence type="ECO:0000313" key="3">
    <source>
        <dbReference type="EMBL" id="MDH6503044.1"/>
    </source>
</evidence>
<organism evidence="3 4">
    <name type="scientific">Polynucleobacter sphagniphilus</name>
    <dbReference type="NCBI Taxonomy" id="1743169"/>
    <lineage>
        <taxon>Bacteria</taxon>
        <taxon>Pseudomonadati</taxon>
        <taxon>Pseudomonadota</taxon>
        <taxon>Betaproteobacteria</taxon>
        <taxon>Burkholderiales</taxon>
        <taxon>Burkholderiaceae</taxon>
        <taxon>Polynucleobacter</taxon>
    </lineage>
</organism>
<keyword evidence="1" id="KW-0472">Membrane</keyword>
<accession>A0AA43M824</accession>
<dbReference type="AlphaFoldDB" id="A0AA43M824"/>
<reference evidence="3" key="1">
    <citation type="submission" date="2023-04" db="EMBL/GenBank/DDBJ databases">
        <title>Genome Encyclopedia of Bacteria and Archaea VI: Functional Genomics of Type Strains.</title>
        <authorList>
            <person name="Whitman W."/>
        </authorList>
    </citation>
    <scope>NUCLEOTIDE SEQUENCE</scope>
    <source>
        <strain evidence="3">Enz.4-51</strain>
    </source>
</reference>
<protein>
    <submittedName>
        <fullName evidence="3">MFS family permease</fullName>
    </submittedName>
</protein>
<gene>
    <name evidence="3" type="ORF">M2127_000327</name>
</gene>
<evidence type="ECO:0000259" key="2">
    <source>
        <dbReference type="Pfam" id="PF07331"/>
    </source>
</evidence>